<reference evidence="4 5" key="1">
    <citation type="submission" date="2025-04" db="UniProtKB">
        <authorList>
            <consortium name="RefSeq"/>
        </authorList>
    </citation>
    <scope>IDENTIFICATION</scope>
    <source>
        <tissue evidence="4 5">Gonads</tissue>
    </source>
</reference>
<dbReference type="PANTHER" id="PTHR16525">
    <property type="entry name" value="PROTEIN C12ORF4"/>
    <property type="match status" value="1"/>
</dbReference>
<evidence type="ECO:0000256" key="1">
    <source>
        <dbReference type="SAM" id="Coils"/>
    </source>
</evidence>
<evidence type="ECO:0000256" key="2">
    <source>
        <dbReference type="SAM" id="MobiDB-lite"/>
    </source>
</evidence>
<evidence type="ECO:0000313" key="4">
    <source>
        <dbReference type="RefSeq" id="XP_013416133.1"/>
    </source>
</evidence>
<proteinExistence type="predicted"/>
<dbReference type="OrthoDB" id="415359at2759"/>
<dbReference type="RefSeq" id="XP_013416135.1">
    <property type="nucleotide sequence ID" value="XM_013560681.1"/>
</dbReference>
<dbReference type="KEGG" id="lak:106177789"/>
<gene>
    <name evidence="4 5" type="primary">LOC106177789</name>
</gene>
<dbReference type="PANTHER" id="PTHR16525:SF0">
    <property type="entry name" value="PROTEIN C12ORF4"/>
    <property type="match status" value="1"/>
</dbReference>
<organism evidence="3 4">
    <name type="scientific">Lingula anatina</name>
    <name type="common">Brachiopod</name>
    <name type="synonym">Lingula unguis</name>
    <dbReference type="NCBI Taxonomy" id="7574"/>
    <lineage>
        <taxon>Eukaryota</taxon>
        <taxon>Metazoa</taxon>
        <taxon>Spiralia</taxon>
        <taxon>Lophotrochozoa</taxon>
        <taxon>Brachiopoda</taxon>
        <taxon>Linguliformea</taxon>
        <taxon>Lingulata</taxon>
        <taxon>Lingulida</taxon>
        <taxon>Linguloidea</taxon>
        <taxon>Lingulidae</taxon>
        <taxon>Lingula</taxon>
    </lineage>
</organism>
<feature type="region of interest" description="Disordered" evidence="2">
    <location>
        <begin position="243"/>
        <end position="266"/>
    </location>
</feature>
<keyword evidence="1" id="KW-0175">Coiled coil</keyword>
<dbReference type="GeneID" id="106177789"/>
<dbReference type="SUPFAM" id="SSF52949">
    <property type="entry name" value="Macro domain-like"/>
    <property type="match status" value="1"/>
</dbReference>
<dbReference type="RefSeq" id="XP_013416133.1">
    <property type="nucleotide sequence ID" value="XM_013560679.1"/>
</dbReference>
<evidence type="ECO:0000313" key="3">
    <source>
        <dbReference type="Proteomes" id="UP000085678"/>
    </source>
</evidence>
<sequence length="554" mass="63472">MGEVLQKNFVFAFSNQGTKSTLKVPIPIPLDTTAESLAGRLIAAHNIPCYVEADLLKKLKEFLAEETEKWQDEFAEAAVKKLRSGSVSVEELARQWTKAYTKEIKQYSPPEETSDEVIFSEVYHALIHSDALETLFNLEHQYSIAVEEIIGSRNWELETTEKKHGKEMEQALQDVRLHTDEHVNILAQKHFEKSQELEVKWNKELKELQNQQKREYREWVMKVYEDSSKRLEGTPAYVQKVRALSRSSSDRSSLTQTDVGPMPPEPRLEESFTVHLGAQLKTMHNLRLLCADVLDLCRHRISNLGGLIVPQPQRLQTAMSLYSNNLCGLILLVDNRLNFYTGIKRDFARICENSTDFHFPDLESQFQHVEESVIEANKWRAERKLNEDGDRISVKSSSSGSSETQGEEKLKRMQNGDFYITKHSNLSEVHVVFHLVSDDSVKNGDISSRHPLILAIRNVLKVCSRNDVTTLTIPLLLAHEMSEEMTIPWCMKRAELVFKCVKGFMMEMATWGDSGSKTIQFLVPKELSEDMFHAFSNMLPQIFRVNNPLVIKSS</sequence>
<protein>
    <submittedName>
        <fullName evidence="4 5">Protein C12orf4 homolog</fullName>
    </submittedName>
</protein>
<name>A0A1S3K0H4_LINAN</name>
<dbReference type="Gene3D" id="3.40.220.10">
    <property type="entry name" value="Leucine Aminopeptidase, subunit E, domain 1"/>
    <property type="match status" value="1"/>
</dbReference>
<dbReference type="OMA" id="CKHKRSH"/>
<accession>A0A1S3K0H4</accession>
<dbReference type="InterPro" id="IPR043472">
    <property type="entry name" value="Macro_dom-like"/>
</dbReference>
<evidence type="ECO:0000313" key="5">
    <source>
        <dbReference type="RefSeq" id="XP_013416135.1"/>
    </source>
</evidence>
<dbReference type="STRING" id="7574.A0A1S3K0H4"/>
<dbReference type="Proteomes" id="UP000085678">
    <property type="component" value="Unplaced"/>
</dbReference>
<keyword evidence="3" id="KW-1185">Reference proteome</keyword>
<feature type="coiled-coil region" evidence="1">
    <location>
        <begin position="191"/>
        <end position="218"/>
    </location>
</feature>
<dbReference type="Pfam" id="PF10154">
    <property type="entry name" value="Fy-3"/>
    <property type="match status" value="1"/>
</dbReference>
<dbReference type="AlphaFoldDB" id="A0A1S3K0H4"/>
<dbReference type="InterPro" id="IPR019311">
    <property type="entry name" value="Fy-3"/>
</dbReference>
<feature type="region of interest" description="Disordered" evidence="2">
    <location>
        <begin position="390"/>
        <end position="409"/>
    </location>
</feature>
<dbReference type="GO" id="GO:0005737">
    <property type="term" value="C:cytoplasm"/>
    <property type="evidence" value="ECO:0007669"/>
    <property type="project" value="TreeGrafter"/>
</dbReference>